<dbReference type="AlphaFoldDB" id="A0A0G0ZFR5"/>
<dbReference type="STRING" id="1618756.UV12_C0006G0004"/>
<comment type="caution">
    <text evidence="1">The sequence shown here is derived from an EMBL/GenBank/DDBJ whole genome shotgun (WGS) entry which is preliminary data.</text>
</comment>
<evidence type="ECO:0000313" key="2">
    <source>
        <dbReference type="Proteomes" id="UP000034704"/>
    </source>
</evidence>
<dbReference type="Proteomes" id="UP000034704">
    <property type="component" value="Unassembled WGS sequence"/>
</dbReference>
<accession>A0A0G0ZFR5</accession>
<protein>
    <recommendedName>
        <fullName evidence="3">SHS2 domain-containing protein</fullName>
    </recommendedName>
</protein>
<organism evidence="1 2">
    <name type="scientific">Candidatus Nomurabacteria bacterium GW2011_GWC2_42_20</name>
    <dbReference type="NCBI Taxonomy" id="1618756"/>
    <lineage>
        <taxon>Bacteria</taxon>
        <taxon>Candidatus Nomuraibacteriota</taxon>
    </lineage>
</organism>
<reference evidence="1 2" key="1">
    <citation type="journal article" date="2015" name="Nature">
        <title>rRNA introns, odd ribosomes, and small enigmatic genomes across a large radiation of phyla.</title>
        <authorList>
            <person name="Brown C.T."/>
            <person name="Hug L.A."/>
            <person name="Thomas B.C."/>
            <person name="Sharon I."/>
            <person name="Castelle C.J."/>
            <person name="Singh A."/>
            <person name="Wilkins M.J."/>
            <person name="Williams K.H."/>
            <person name="Banfield J.F."/>
        </authorList>
    </citation>
    <scope>NUCLEOTIDE SEQUENCE [LARGE SCALE GENOMIC DNA]</scope>
</reference>
<gene>
    <name evidence="1" type="ORF">UV12_C0006G0004</name>
</gene>
<dbReference type="EMBL" id="LCDG01000006">
    <property type="protein sequence ID" value="KKS47580.1"/>
    <property type="molecule type" value="Genomic_DNA"/>
</dbReference>
<sequence length="409" mass="46113">MAWYNVGAMELSFFNKRKQNEVLAVLIDIGSASVGASLVKIEKDKAPHILANVREDISFQEVLSSARFLFAMNNALEKVLKEIQTSIGQIDLNLEHNKTVSNVFCTLSSPWFILKTRTLDIVREKEFDVTERAIEEFIDKDIEILKDEMKEILPPKDVRIIEKKILQIKLNGYEIKNPYKQKTARVEMSTAIGVSSVKVTKSIERKINNFFHVSSIHFGTFPVAAFSAIRDIFPIEKNFLFLDITGESTDVSLVENDLIIGTISFPLGKNFFIRAISTRLNTIHEEAMTLFVMFLRGELHDEQSTQIAGTIADSEKEWLARFEKAIATIAQKGVLPHKIFFTTDSDVMTLFSGLIKKAKSELLADASFDPQYLDQLIVSKFVSFGAGVTRDPFIVVEALLAEKVLGQHI</sequence>
<proteinExistence type="predicted"/>
<dbReference type="Gene3D" id="3.30.420.40">
    <property type="match status" value="1"/>
</dbReference>
<evidence type="ECO:0008006" key="3">
    <source>
        <dbReference type="Google" id="ProtNLM"/>
    </source>
</evidence>
<name>A0A0G0ZFR5_9BACT</name>
<evidence type="ECO:0000313" key="1">
    <source>
        <dbReference type="EMBL" id="KKS47580.1"/>
    </source>
</evidence>